<keyword evidence="1" id="KW-0238">DNA-binding</keyword>
<gene>
    <name evidence="4" type="ORF">ATZ99_15760</name>
</gene>
<dbReference type="PROSITE" id="PS50943">
    <property type="entry name" value="HTH_CROC1"/>
    <property type="match status" value="1"/>
</dbReference>
<proteinExistence type="predicted"/>
<dbReference type="SUPFAM" id="SSF47413">
    <property type="entry name" value="lambda repressor-like DNA-binding domains"/>
    <property type="match status" value="1"/>
</dbReference>
<dbReference type="Gene3D" id="1.10.260.40">
    <property type="entry name" value="lambda repressor-like DNA-binding domains"/>
    <property type="match status" value="1"/>
</dbReference>
<evidence type="ECO:0000313" key="5">
    <source>
        <dbReference type="Proteomes" id="UP000075737"/>
    </source>
</evidence>
<organism evidence="4 5">
    <name type="scientific">Thermovenabulum gondwanense</name>
    <dbReference type="NCBI Taxonomy" id="520767"/>
    <lineage>
        <taxon>Bacteria</taxon>
        <taxon>Bacillati</taxon>
        <taxon>Bacillota</taxon>
        <taxon>Clostridia</taxon>
        <taxon>Thermosediminibacterales</taxon>
        <taxon>Thermosediminibacteraceae</taxon>
        <taxon>Thermovenabulum</taxon>
    </lineage>
</organism>
<dbReference type="PANTHER" id="PTHR46558">
    <property type="entry name" value="TRACRIPTIONAL REGULATORY PROTEIN-RELATED-RELATED"/>
    <property type="match status" value="1"/>
</dbReference>
<dbReference type="GO" id="GO:0003677">
    <property type="term" value="F:DNA binding"/>
    <property type="evidence" value="ECO:0007669"/>
    <property type="project" value="UniProtKB-KW"/>
</dbReference>
<evidence type="ECO:0000256" key="2">
    <source>
        <dbReference type="SAM" id="Coils"/>
    </source>
</evidence>
<evidence type="ECO:0000259" key="3">
    <source>
        <dbReference type="PROSITE" id="PS50943"/>
    </source>
</evidence>
<sequence length="134" mass="15832">MENYSNKYDLRSIGKRIREEREKFGLSREDFAEIVGLSDYYIGQIERGERQMSLPVLIKMAGLLRLSLDYLIFGENYYSAEHLRESLSDKQKQKADCLEEIVELLKRCSKKELEMIKKLLKVILPYLNKFDSMP</sequence>
<dbReference type="SMART" id="SM00530">
    <property type="entry name" value="HTH_XRE"/>
    <property type="match status" value="1"/>
</dbReference>
<dbReference type="CDD" id="cd00093">
    <property type="entry name" value="HTH_XRE"/>
    <property type="match status" value="1"/>
</dbReference>
<name>A0A161PWI1_9FIRM</name>
<dbReference type="InterPro" id="IPR001387">
    <property type="entry name" value="Cro/C1-type_HTH"/>
</dbReference>
<comment type="caution">
    <text evidence="4">The sequence shown here is derived from an EMBL/GenBank/DDBJ whole genome shotgun (WGS) entry which is preliminary data.</text>
</comment>
<keyword evidence="5" id="KW-1185">Reference proteome</keyword>
<dbReference type="STRING" id="520767.ATZ99_15760"/>
<dbReference type="AlphaFoldDB" id="A0A161PWI1"/>
<evidence type="ECO:0000256" key="1">
    <source>
        <dbReference type="ARBA" id="ARBA00023125"/>
    </source>
</evidence>
<dbReference type="Pfam" id="PF01381">
    <property type="entry name" value="HTH_3"/>
    <property type="match status" value="1"/>
</dbReference>
<dbReference type="EMBL" id="LOHZ01000033">
    <property type="protein sequence ID" value="KYO65540.1"/>
    <property type="molecule type" value="Genomic_DNA"/>
</dbReference>
<evidence type="ECO:0000313" key="4">
    <source>
        <dbReference type="EMBL" id="KYO65540.1"/>
    </source>
</evidence>
<accession>A0A161PWI1</accession>
<feature type="coiled-coil region" evidence="2">
    <location>
        <begin position="80"/>
        <end position="107"/>
    </location>
</feature>
<feature type="domain" description="HTH cro/C1-type" evidence="3">
    <location>
        <begin position="17"/>
        <end position="71"/>
    </location>
</feature>
<dbReference type="OrthoDB" id="371153at2"/>
<dbReference type="RefSeq" id="WP_068748694.1">
    <property type="nucleotide sequence ID" value="NZ_LOHZ01000033.1"/>
</dbReference>
<dbReference type="InterPro" id="IPR010982">
    <property type="entry name" value="Lambda_DNA-bd_dom_sf"/>
</dbReference>
<dbReference type="Proteomes" id="UP000075737">
    <property type="component" value="Unassembled WGS sequence"/>
</dbReference>
<reference evidence="4 5" key="1">
    <citation type="submission" date="2015-12" db="EMBL/GenBank/DDBJ databases">
        <title>Draft genome of Thermovenabulum gondwanense isolated from a red thermophilic microbial mat colonisisng an outflow channel of a bore well.</title>
        <authorList>
            <person name="Patel B.K."/>
        </authorList>
    </citation>
    <scope>NUCLEOTIDE SEQUENCE [LARGE SCALE GENOMIC DNA]</scope>
    <source>
        <strain evidence="4 5">R270</strain>
    </source>
</reference>
<keyword evidence="2" id="KW-0175">Coiled coil</keyword>
<protein>
    <submittedName>
        <fullName evidence="4">Putative HTH-type transcriptional regulator</fullName>
    </submittedName>
</protein>
<dbReference type="PANTHER" id="PTHR46558:SF4">
    <property type="entry name" value="DNA-BIDING PHAGE PROTEIN"/>
    <property type="match status" value="1"/>
</dbReference>